<name>A0A915JTC5_ROMCU</name>
<dbReference type="AlphaFoldDB" id="A0A915JTC5"/>
<organism evidence="1 2">
    <name type="scientific">Romanomermis culicivorax</name>
    <name type="common">Nematode worm</name>
    <dbReference type="NCBI Taxonomy" id="13658"/>
    <lineage>
        <taxon>Eukaryota</taxon>
        <taxon>Metazoa</taxon>
        <taxon>Ecdysozoa</taxon>
        <taxon>Nematoda</taxon>
        <taxon>Enoplea</taxon>
        <taxon>Dorylaimia</taxon>
        <taxon>Mermithida</taxon>
        <taxon>Mermithoidea</taxon>
        <taxon>Mermithidae</taxon>
        <taxon>Romanomermis</taxon>
    </lineage>
</organism>
<evidence type="ECO:0000313" key="1">
    <source>
        <dbReference type="Proteomes" id="UP000887565"/>
    </source>
</evidence>
<evidence type="ECO:0000313" key="2">
    <source>
        <dbReference type="WBParaSite" id="nRc.2.0.1.t29358-RA"/>
    </source>
</evidence>
<accession>A0A915JTC5</accession>
<reference evidence="2" key="1">
    <citation type="submission" date="2022-11" db="UniProtKB">
        <authorList>
            <consortium name="WormBaseParasite"/>
        </authorList>
    </citation>
    <scope>IDENTIFICATION</scope>
</reference>
<proteinExistence type="predicted"/>
<dbReference type="Proteomes" id="UP000887565">
    <property type="component" value="Unplaced"/>
</dbReference>
<protein>
    <submittedName>
        <fullName evidence="2">Uncharacterized protein</fullName>
    </submittedName>
</protein>
<keyword evidence="1" id="KW-1185">Reference proteome</keyword>
<sequence>MNGEGIWTSIRNSKCEGVERNGLIACGGCSKKIPDPDDNRKKKTLCFCQFGSNCNFGHPKTCTFLKAC</sequence>
<dbReference type="WBParaSite" id="nRc.2.0.1.t29358-RA">
    <property type="protein sequence ID" value="nRc.2.0.1.t29358-RA"/>
    <property type="gene ID" value="nRc.2.0.1.g29358"/>
</dbReference>